<keyword evidence="1" id="KW-0347">Helicase</keyword>
<dbReference type="RefSeq" id="YP_009283853.1">
    <property type="nucleotide sequence ID" value="NC_031045.1"/>
</dbReference>
<evidence type="ECO:0000313" key="1">
    <source>
        <dbReference type="EMBL" id="ANN85927.1"/>
    </source>
</evidence>
<reference evidence="1 2" key="1">
    <citation type="submission" date="2016-05" db="EMBL/GenBank/DDBJ databases">
        <title>Genome Sequence of Salmonella enterica Serovar Typhimurium Phage GG32 strain from environment in Korea.</title>
        <authorList>
            <person name="Chae S.-J."/>
            <person name="Kwon T."/>
            <person name="Lee S."/>
            <person name="Kim J."/>
            <person name="Yoo C.-K."/>
            <person name="Chung G.T."/>
            <person name="Kim D.-W."/>
            <person name="Lee D.-Y."/>
        </authorList>
    </citation>
    <scope>NUCLEOTIDE SEQUENCE [LARGE SCALE GENOMIC DNA]</scope>
</reference>
<protein>
    <submittedName>
        <fullName evidence="1">DNA helicase loader</fullName>
    </submittedName>
</protein>
<keyword evidence="1" id="KW-0067">ATP-binding</keyword>
<dbReference type="EMBL" id="KX245012">
    <property type="protein sequence ID" value="ANN85927.1"/>
    <property type="molecule type" value="Genomic_DNA"/>
</dbReference>
<dbReference type="GeneID" id="30313736"/>
<dbReference type="InterPro" id="IPR023197">
    <property type="entry name" value="Phage_T4_Gp59_dom_sf"/>
</dbReference>
<keyword evidence="1" id="KW-0547">Nucleotide-binding</keyword>
<dbReference type="Proteomes" id="UP000202398">
    <property type="component" value="Segment"/>
</dbReference>
<dbReference type="Gene3D" id="1.10.8.60">
    <property type="match status" value="1"/>
</dbReference>
<dbReference type="HAMAP" id="MF_04156">
    <property type="entry name" value="HELIC_LOADER_T4"/>
    <property type="match status" value="1"/>
</dbReference>
<dbReference type="KEGG" id="vg:30313736"/>
<organism evidence="1 2">
    <name type="scientific">Salmonella phage GG32</name>
    <dbReference type="NCBI Taxonomy" id="1868169"/>
    <lineage>
        <taxon>Viruses</taxon>
        <taxon>Duplodnaviria</taxon>
        <taxon>Heunggongvirae</taxon>
        <taxon>Uroviricota</taxon>
        <taxon>Caudoviricetes</taxon>
        <taxon>Pantevenvirales</taxon>
        <taxon>Ackermannviridae</taxon>
        <taxon>Cvivirinae</taxon>
        <taxon>Kuttervirus</taxon>
        <taxon>Kuttervirus GG32</taxon>
    </lineage>
</organism>
<keyword evidence="1" id="KW-0378">Hydrolase</keyword>
<name>A0A193GXT3_9CAUD</name>
<accession>A0A193GXT3</accession>
<sequence>MITEWEKMQYERAFNVYCIYMAIKLHFTTKDFDYGLYGPMNNYKFETFYSKQGVAKQFAKLARRFESSQGEVVENYIIANFVKSPKTWVTTLLTRQAQENYNEYRRLYDNFSYNFLEHFERYMIPEIKERGVNFIQYIKGNGNGHPPLLTDIIVKRYPIWFLVGLNKVVGFIHLYDTILKDDIYWNSESFLLKKTNSVVPDENTEYTKGKLRELILAHGI</sequence>
<dbReference type="InterPro" id="IPR008944">
    <property type="entry name" value="Phage_T4_Gp59"/>
</dbReference>
<dbReference type="SUPFAM" id="SSF48493">
    <property type="entry name" value="gene 59 helicase assembly protein"/>
    <property type="match status" value="1"/>
</dbReference>
<dbReference type="GO" id="GO:0004386">
    <property type="term" value="F:helicase activity"/>
    <property type="evidence" value="ECO:0007669"/>
    <property type="project" value="UniProtKB-KW"/>
</dbReference>
<evidence type="ECO:0000313" key="2">
    <source>
        <dbReference type="Proteomes" id="UP000202398"/>
    </source>
</evidence>
<keyword evidence="2" id="KW-1185">Reference proteome</keyword>
<proteinExistence type="inferred from homology"/>